<organism evidence="1 2">
    <name type="scientific">Willisornis vidua</name>
    <name type="common">Xingu scale-backed antbird</name>
    <dbReference type="NCBI Taxonomy" id="1566151"/>
    <lineage>
        <taxon>Eukaryota</taxon>
        <taxon>Metazoa</taxon>
        <taxon>Chordata</taxon>
        <taxon>Craniata</taxon>
        <taxon>Vertebrata</taxon>
        <taxon>Euteleostomi</taxon>
        <taxon>Archelosauria</taxon>
        <taxon>Archosauria</taxon>
        <taxon>Dinosauria</taxon>
        <taxon>Saurischia</taxon>
        <taxon>Theropoda</taxon>
        <taxon>Coelurosauria</taxon>
        <taxon>Aves</taxon>
        <taxon>Neognathae</taxon>
        <taxon>Neoaves</taxon>
        <taxon>Telluraves</taxon>
        <taxon>Australaves</taxon>
        <taxon>Passeriformes</taxon>
        <taxon>Thamnophilidae</taxon>
        <taxon>Willisornis</taxon>
    </lineage>
</organism>
<keyword evidence="2" id="KW-1185">Reference proteome</keyword>
<accession>A0ABQ9D800</accession>
<name>A0ABQ9D800_9PASS</name>
<dbReference type="Proteomes" id="UP001145742">
    <property type="component" value="Unassembled WGS sequence"/>
</dbReference>
<reference evidence="1" key="1">
    <citation type="submission" date="2019-10" db="EMBL/GenBank/DDBJ databases">
        <authorList>
            <person name="Soares A.E.R."/>
            <person name="Aleixo A."/>
            <person name="Schneider P."/>
            <person name="Miyaki C.Y."/>
            <person name="Schneider M.P."/>
            <person name="Mello C."/>
            <person name="Vasconcelos A.T.R."/>
        </authorList>
    </citation>
    <scope>NUCLEOTIDE SEQUENCE</scope>
    <source>
        <tissue evidence="1">Muscle</tissue>
    </source>
</reference>
<dbReference type="EMBL" id="WHWB01033810">
    <property type="protein sequence ID" value="KAJ7416720.1"/>
    <property type="molecule type" value="Genomic_DNA"/>
</dbReference>
<protein>
    <submittedName>
        <fullName evidence="1">Uncharacterized protein</fullName>
    </submittedName>
</protein>
<comment type="caution">
    <text evidence="1">The sequence shown here is derived from an EMBL/GenBank/DDBJ whole genome shotgun (WGS) entry which is preliminary data.</text>
</comment>
<evidence type="ECO:0000313" key="2">
    <source>
        <dbReference type="Proteomes" id="UP001145742"/>
    </source>
</evidence>
<evidence type="ECO:0000313" key="1">
    <source>
        <dbReference type="EMBL" id="KAJ7416720.1"/>
    </source>
</evidence>
<proteinExistence type="predicted"/>
<sequence>MNDIYQGSVLRPVFFNIFINDTDSEIKCSFRKIADDMKLSDAGGDDMTEEGMFGWHWLEKRFFGLPVFTSDLVLSGDESPAVFLVWKLRVQHFTCAKAGKVFLQDFPYFEGVSSSSKFCATCKLAWYPFQSFVKVTDEDVEEFRV</sequence>
<gene>
    <name evidence="1" type="ORF">WISP_69122</name>
</gene>